<gene>
    <name evidence="1" type="ORF">E2C01_088536</name>
</gene>
<reference evidence="1 2" key="1">
    <citation type="submission" date="2019-05" db="EMBL/GenBank/DDBJ databases">
        <title>Another draft genome of Portunus trituberculatus and its Hox gene families provides insights of decapod evolution.</title>
        <authorList>
            <person name="Jeong J.-H."/>
            <person name="Song I."/>
            <person name="Kim S."/>
            <person name="Choi T."/>
            <person name="Kim D."/>
            <person name="Ryu S."/>
            <person name="Kim W."/>
        </authorList>
    </citation>
    <scope>NUCLEOTIDE SEQUENCE [LARGE SCALE GENOMIC DNA]</scope>
    <source>
        <tissue evidence="1">Muscle</tissue>
    </source>
</reference>
<name>A0A5B7JEX0_PORTR</name>
<organism evidence="1 2">
    <name type="scientific">Portunus trituberculatus</name>
    <name type="common">Swimming crab</name>
    <name type="synonym">Neptunus trituberculatus</name>
    <dbReference type="NCBI Taxonomy" id="210409"/>
    <lineage>
        <taxon>Eukaryota</taxon>
        <taxon>Metazoa</taxon>
        <taxon>Ecdysozoa</taxon>
        <taxon>Arthropoda</taxon>
        <taxon>Crustacea</taxon>
        <taxon>Multicrustacea</taxon>
        <taxon>Malacostraca</taxon>
        <taxon>Eumalacostraca</taxon>
        <taxon>Eucarida</taxon>
        <taxon>Decapoda</taxon>
        <taxon>Pleocyemata</taxon>
        <taxon>Brachyura</taxon>
        <taxon>Eubrachyura</taxon>
        <taxon>Portunoidea</taxon>
        <taxon>Portunidae</taxon>
        <taxon>Portuninae</taxon>
        <taxon>Portunus</taxon>
    </lineage>
</organism>
<protein>
    <submittedName>
        <fullName evidence="1">Uncharacterized protein</fullName>
    </submittedName>
</protein>
<dbReference type="Proteomes" id="UP000324222">
    <property type="component" value="Unassembled WGS sequence"/>
</dbReference>
<sequence length="97" mass="10960">MAVSHRRQRTRRPRREAAWLKIASAYFPMRNFGTHGSHTARTESKIAGQAIFLAIALMGHAPWDYRLCAFVSRGIHLFMTALSRLLNSPSLTHCPSP</sequence>
<comment type="caution">
    <text evidence="1">The sequence shown here is derived from an EMBL/GenBank/DDBJ whole genome shotgun (WGS) entry which is preliminary data.</text>
</comment>
<keyword evidence="2" id="KW-1185">Reference proteome</keyword>
<dbReference type="EMBL" id="VSRR010094805">
    <property type="protein sequence ID" value="MPC93409.1"/>
    <property type="molecule type" value="Genomic_DNA"/>
</dbReference>
<proteinExistence type="predicted"/>
<evidence type="ECO:0000313" key="1">
    <source>
        <dbReference type="EMBL" id="MPC93409.1"/>
    </source>
</evidence>
<evidence type="ECO:0000313" key="2">
    <source>
        <dbReference type="Proteomes" id="UP000324222"/>
    </source>
</evidence>
<accession>A0A5B7JEX0</accession>
<dbReference type="AlphaFoldDB" id="A0A5B7JEX0"/>